<protein>
    <submittedName>
        <fullName evidence="3">Uncharacterized protein</fullName>
    </submittedName>
</protein>
<gene>
    <name evidence="3" type="ORF">PG996_009257</name>
</gene>
<reference evidence="3 4" key="1">
    <citation type="submission" date="2023-01" db="EMBL/GenBank/DDBJ databases">
        <title>Analysis of 21 Apiospora genomes using comparative genomics revels a genus with tremendous synthesis potential of carbohydrate active enzymes and secondary metabolites.</title>
        <authorList>
            <person name="Sorensen T."/>
        </authorList>
    </citation>
    <scope>NUCLEOTIDE SEQUENCE [LARGE SCALE GENOMIC DNA]</scope>
    <source>
        <strain evidence="3 4">CBS 83171</strain>
    </source>
</reference>
<dbReference type="Proteomes" id="UP001446871">
    <property type="component" value="Unassembled WGS sequence"/>
</dbReference>
<keyword evidence="2" id="KW-0472">Membrane</keyword>
<feature type="region of interest" description="Disordered" evidence="1">
    <location>
        <begin position="1"/>
        <end position="76"/>
    </location>
</feature>
<feature type="transmembrane region" description="Helical" evidence="2">
    <location>
        <begin position="202"/>
        <end position="219"/>
    </location>
</feature>
<proteinExistence type="predicted"/>
<evidence type="ECO:0000313" key="4">
    <source>
        <dbReference type="Proteomes" id="UP001446871"/>
    </source>
</evidence>
<accession>A0ABR1UK90</accession>
<evidence type="ECO:0000256" key="2">
    <source>
        <dbReference type="SAM" id="Phobius"/>
    </source>
</evidence>
<keyword evidence="2" id="KW-0812">Transmembrane</keyword>
<feature type="transmembrane region" description="Helical" evidence="2">
    <location>
        <begin position="178"/>
        <end position="195"/>
    </location>
</feature>
<evidence type="ECO:0000313" key="3">
    <source>
        <dbReference type="EMBL" id="KAK8059327.1"/>
    </source>
</evidence>
<feature type="transmembrane region" description="Helical" evidence="2">
    <location>
        <begin position="104"/>
        <end position="127"/>
    </location>
</feature>
<keyword evidence="2" id="KW-1133">Transmembrane helix</keyword>
<keyword evidence="4" id="KW-1185">Reference proteome</keyword>
<organism evidence="3 4">
    <name type="scientific">Apiospora saccharicola</name>
    <dbReference type="NCBI Taxonomy" id="335842"/>
    <lineage>
        <taxon>Eukaryota</taxon>
        <taxon>Fungi</taxon>
        <taxon>Dikarya</taxon>
        <taxon>Ascomycota</taxon>
        <taxon>Pezizomycotina</taxon>
        <taxon>Sordariomycetes</taxon>
        <taxon>Xylariomycetidae</taxon>
        <taxon>Amphisphaeriales</taxon>
        <taxon>Apiosporaceae</taxon>
        <taxon>Apiospora</taxon>
    </lineage>
</organism>
<feature type="transmembrane region" description="Helical" evidence="2">
    <location>
        <begin position="139"/>
        <end position="158"/>
    </location>
</feature>
<feature type="compositionally biased region" description="Low complexity" evidence="1">
    <location>
        <begin position="44"/>
        <end position="60"/>
    </location>
</feature>
<comment type="caution">
    <text evidence="3">The sequence shown here is derived from an EMBL/GenBank/DDBJ whole genome shotgun (WGS) entry which is preliminary data.</text>
</comment>
<name>A0ABR1UK90_9PEZI</name>
<evidence type="ECO:0000256" key="1">
    <source>
        <dbReference type="SAM" id="MobiDB-lite"/>
    </source>
</evidence>
<dbReference type="EMBL" id="JAQQWM010000006">
    <property type="protein sequence ID" value="KAK8059327.1"/>
    <property type="molecule type" value="Genomic_DNA"/>
</dbReference>
<sequence>MDTVQEAIPPPTRHLGTPNPTPKMVSTARPAPRPATTLVPRMASTTTPSPQPTPTQSTPSNKDSKHGNNNNNNNNTPSSYYYASLVRYWGPQWKSPEPEKSQQLLTAAVLVFTSLVMLYYVSQRYFLCERCPPSSEGHYVFLFLLKLFCAGYQIYLGGEHAELRLGAYDTPFRAHQPVHAGLTFVCLVLLARTVGLGYELDLGILLYALEFWYWAAYWVEW</sequence>